<evidence type="ECO:0000313" key="1">
    <source>
        <dbReference type="EMBL" id="ACU70920.1"/>
    </source>
</evidence>
<dbReference type="STRING" id="479433.Caci_2000"/>
<organism evidence="1 2">
    <name type="scientific">Catenulispora acidiphila (strain DSM 44928 / JCM 14897 / NBRC 102108 / NRRL B-24433 / ID139908)</name>
    <dbReference type="NCBI Taxonomy" id="479433"/>
    <lineage>
        <taxon>Bacteria</taxon>
        <taxon>Bacillati</taxon>
        <taxon>Actinomycetota</taxon>
        <taxon>Actinomycetes</taxon>
        <taxon>Catenulisporales</taxon>
        <taxon>Catenulisporaceae</taxon>
        <taxon>Catenulispora</taxon>
    </lineage>
</organism>
<dbReference type="Proteomes" id="UP000000851">
    <property type="component" value="Chromosome"/>
</dbReference>
<evidence type="ECO:0000313" key="2">
    <source>
        <dbReference type="Proteomes" id="UP000000851"/>
    </source>
</evidence>
<protein>
    <submittedName>
        <fullName evidence="1">Uncharacterized protein</fullName>
    </submittedName>
</protein>
<sequence length="54" mass="6000">MPKDIDALVALNRDPGLLLDDRHVVQCLPTDDSLDLLADIPNGYFTDDWSPFDG</sequence>
<keyword evidence="2" id="KW-1185">Reference proteome</keyword>
<gene>
    <name evidence="1" type="ordered locus">Caci_2000</name>
</gene>
<dbReference type="RefSeq" id="WP_012786213.1">
    <property type="nucleotide sequence ID" value="NC_013131.1"/>
</dbReference>
<proteinExistence type="predicted"/>
<reference evidence="1 2" key="1">
    <citation type="journal article" date="2009" name="Stand. Genomic Sci.">
        <title>Complete genome sequence of Catenulispora acidiphila type strain (ID 139908).</title>
        <authorList>
            <person name="Copeland A."/>
            <person name="Lapidus A."/>
            <person name="Glavina Del Rio T."/>
            <person name="Nolan M."/>
            <person name="Lucas S."/>
            <person name="Chen F."/>
            <person name="Tice H."/>
            <person name="Cheng J.F."/>
            <person name="Bruce D."/>
            <person name="Goodwin L."/>
            <person name="Pitluck S."/>
            <person name="Mikhailova N."/>
            <person name="Pati A."/>
            <person name="Ivanova N."/>
            <person name="Mavromatis K."/>
            <person name="Chen A."/>
            <person name="Palaniappan K."/>
            <person name="Chain P."/>
            <person name="Land M."/>
            <person name="Hauser L."/>
            <person name="Chang Y.J."/>
            <person name="Jeffries C.D."/>
            <person name="Chertkov O."/>
            <person name="Brettin T."/>
            <person name="Detter J.C."/>
            <person name="Han C."/>
            <person name="Ali Z."/>
            <person name="Tindall B.J."/>
            <person name="Goker M."/>
            <person name="Bristow J."/>
            <person name="Eisen J.A."/>
            <person name="Markowitz V."/>
            <person name="Hugenholtz P."/>
            <person name="Kyrpides N.C."/>
            <person name="Klenk H.P."/>
        </authorList>
    </citation>
    <scope>NUCLEOTIDE SEQUENCE [LARGE SCALE GENOMIC DNA]</scope>
    <source>
        <strain evidence="2">DSM 44928 / JCM 14897 / NBRC 102108 / NRRL B-24433 / ID139908</strain>
    </source>
</reference>
<dbReference type="KEGG" id="cai:Caci_2000"/>
<dbReference type="EMBL" id="CP001700">
    <property type="protein sequence ID" value="ACU70920.1"/>
    <property type="molecule type" value="Genomic_DNA"/>
</dbReference>
<accession>C7QFU3</accession>
<dbReference type="AlphaFoldDB" id="C7QFU3"/>
<dbReference type="InParanoid" id="C7QFU3"/>
<name>C7QFU3_CATAD</name>
<dbReference type="HOGENOM" id="CLU_3041630_0_0_11"/>